<evidence type="ECO:0000313" key="3">
    <source>
        <dbReference type="Proteomes" id="UP000294739"/>
    </source>
</evidence>
<dbReference type="Proteomes" id="UP000294739">
    <property type="component" value="Unassembled WGS sequence"/>
</dbReference>
<dbReference type="OrthoDB" id="513524at2"/>
<feature type="region of interest" description="Disordered" evidence="1">
    <location>
        <begin position="26"/>
        <end position="52"/>
    </location>
</feature>
<dbReference type="PANTHER" id="PTHR40630:SF1">
    <property type="entry name" value="DNA-BINDING PROTEIN"/>
    <property type="match status" value="1"/>
</dbReference>
<comment type="caution">
    <text evidence="2">The sequence shown here is derived from an EMBL/GenBank/DDBJ whole genome shotgun (WGS) entry which is preliminary data.</text>
</comment>
<evidence type="ECO:0000256" key="1">
    <source>
        <dbReference type="SAM" id="MobiDB-lite"/>
    </source>
</evidence>
<dbReference type="InterPro" id="IPR021487">
    <property type="entry name" value="DUF3140"/>
</dbReference>
<keyword evidence="3" id="KW-1185">Reference proteome</keyword>
<feature type="compositionally biased region" description="Basic and acidic residues" evidence="1">
    <location>
        <begin position="39"/>
        <end position="52"/>
    </location>
</feature>
<dbReference type="Pfam" id="PF11338">
    <property type="entry name" value="DUF3140"/>
    <property type="match status" value="1"/>
</dbReference>
<sequence length="111" mass="12747">MASDEIDQIWDDWRDAVNMTAKELSDWLQTPESTAVGDKSGDGESTGHESGRRIVEILRTRKDDLDEDDAAHMRRVVGYVHRHLAQKPSGDVTRTPWRHSLMNWGHDPLKR</sequence>
<accession>A0A4R5CT74</accession>
<dbReference type="RefSeq" id="WP_131898202.1">
    <property type="nucleotide sequence ID" value="NZ_SMKZ01000034.1"/>
</dbReference>
<reference evidence="2 3" key="1">
    <citation type="submission" date="2019-03" db="EMBL/GenBank/DDBJ databases">
        <title>Draft genome sequences of novel Actinobacteria.</title>
        <authorList>
            <person name="Sahin N."/>
            <person name="Ay H."/>
            <person name="Saygin H."/>
        </authorList>
    </citation>
    <scope>NUCLEOTIDE SEQUENCE [LARGE SCALE GENOMIC DNA]</scope>
    <source>
        <strain evidence="2 3">5K138</strain>
    </source>
</reference>
<protein>
    <submittedName>
        <fullName evidence="2">DUF3140 domain-containing protein</fullName>
    </submittedName>
</protein>
<dbReference type="InParanoid" id="A0A4R5CT74"/>
<proteinExistence type="predicted"/>
<gene>
    <name evidence="2" type="ORF">E1269_21095</name>
</gene>
<evidence type="ECO:0000313" key="2">
    <source>
        <dbReference type="EMBL" id="TDE02797.1"/>
    </source>
</evidence>
<name>A0A4R5CT74_9ACTN</name>
<dbReference type="AlphaFoldDB" id="A0A4R5CT74"/>
<organism evidence="2 3">
    <name type="scientific">Jiangella asiatica</name>
    <dbReference type="NCBI Taxonomy" id="2530372"/>
    <lineage>
        <taxon>Bacteria</taxon>
        <taxon>Bacillati</taxon>
        <taxon>Actinomycetota</taxon>
        <taxon>Actinomycetes</taxon>
        <taxon>Jiangellales</taxon>
        <taxon>Jiangellaceae</taxon>
        <taxon>Jiangella</taxon>
    </lineage>
</organism>
<dbReference type="EMBL" id="SMKZ01000034">
    <property type="protein sequence ID" value="TDE02797.1"/>
    <property type="molecule type" value="Genomic_DNA"/>
</dbReference>
<dbReference type="PANTHER" id="PTHR40630">
    <property type="entry name" value="POSSIBLE DNA-BINDING PROTEIN"/>
    <property type="match status" value="1"/>
</dbReference>